<sequence>MSRFRWRRERAVPVPDDVALARGERVLATARAGESTLVLTSHRLLVPGETDEGRAWHLVDRGRWDPGTDTLSVTWVDHAPAGRWVLTEAGGVPDAFHERVQASIVLVEEVVLDRTRRARVVLRKDLATDRILAQTIVGPRCDPDDPELVAATEAAAARLAEQVGREP</sequence>
<name>A0ABZ2FBL5_9MICO</name>
<dbReference type="EMBL" id="CP104874">
    <property type="protein sequence ID" value="WWF04687.1"/>
    <property type="molecule type" value="Genomic_DNA"/>
</dbReference>
<dbReference type="RefSeq" id="WP_068323148.1">
    <property type="nucleotide sequence ID" value="NZ_CP104874.1"/>
</dbReference>
<organism evidence="1 2">
    <name type="scientific">Janibacter terrae</name>
    <dbReference type="NCBI Taxonomy" id="103817"/>
    <lineage>
        <taxon>Bacteria</taxon>
        <taxon>Bacillati</taxon>
        <taxon>Actinomycetota</taxon>
        <taxon>Actinomycetes</taxon>
        <taxon>Micrococcales</taxon>
        <taxon>Intrasporangiaceae</taxon>
        <taxon>Janibacter</taxon>
    </lineage>
</organism>
<evidence type="ECO:0008006" key="3">
    <source>
        <dbReference type="Google" id="ProtNLM"/>
    </source>
</evidence>
<proteinExistence type="predicted"/>
<gene>
    <name evidence="1" type="ORF">N5P18_13500</name>
</gene>
<reference evidence="1 2" key="1">
    <citation type="submission" date="2022-09" db="EMBL/GenBank/DDBJ databases">
        <title>Complete genome sequence of Janibacter terrae strain COS04-44, PCL-degrading bacteria isolated from oil spilled coast.</title>
        <authorList>
            <person name="Park H."/>
            <person name="Kim J.Y."/>
            <person name="An S.H."/>
            <person name="Lee C.M."/>
            <person name="Weon H.-Y."/>
        </authorList>
    </citation>
    <scope>NUCLEOTIDE SEQUENCE [LARGE SCALE GENOMIC DNA]</scope>
    <source>
        <strain evidence="1 2">COS04-44</strain>
    </source>
</reference>
<evidence type="ECO:0000313" key="1">
    <source>
        <dbReference type="EMBL" id="WWF04687.1"/>
    </source>
</evidence>
<dbReference type="Proteomes" id="UP001381003">
    <property type="component" value="Chromosome"/>
</dbReference>
<accession>A0ABZ2FBL5</accession>
<evidence type="ECO:0000313" key="2">
    <source>
        <dbReference type="Proteomes" id="UP001381003"/>
    </source>
</evidence>
<protein>
    <recommendedName>
        <fullName evidence="3">DUF402 domain-containing protein</fullName>
    </recommendedName>
</protein>
<keyword evidence="2" id="KW-1185">Reference proteome</keyword>